<sequence length="53" mass="6309">MAAISDVSEHNKELVNKYQKAMELRNKYFYELVKLIGHNQVFRRVHLLRFSGS</sequence>
<evidence type="ECO:0000313" key="2">
    <source>
        <dbReference type="Proteomes" id="UP000828390"/>
    </source>
</evidence>
<dbReference type="AlphaFoldDB" id="A0A9D4RX45"/>
<name>A0A9D4RX45_DREPO</name>
<dbReference type="Proteomes" id="UP000828390">
    <property type="component" value="Unassembled WGS sequence"/>
</dbReference>
<reference evidence="1" key="2">
    <citation type="submission" date="2020-11" db="EMBL/GenBank/DDBJ databases">
        <authorList>
            <person name="McCartney M.A."/>
            <person name="Auch B."/>
            <person name="Kono T."/>
            <person name="Mallez S."/>
            <person name="Becker A."/>
            <person name="Gohl D.M."/>
            <person name="Silverstein K.A.T."/>
            <person name="Koren S."/>
            <person name="Bechman K.B."/>
            <person name="Herman A."/>
            <person name="Abrahante J.E."/>
            <person name="Garbe J."/>
        </authorList>
    </citation>
    <scope>NUCLEOTIDE SEQUENCE</scope>
    <source>
        <strain evidence="1">Duluth1</strain>
        <tissue evidence="1">Whole animal</tissue>
    </source>
</reference>
<comment type="caution">
    <text evidence="1">The sequence shown here is derived from an EMBL/GenBank/DDBJ whole genome shotgun (WGS) entry which is preliminary data.</text>
</comment>
<evidence type="ECO:0000313" key="1">
    <source>
        <dbReference type="EMBL" id="KAH3884611.1"/>
    </source>
</evidence>
<organism evidence="1 2">
    <name type="scientific">Dreissena polymorpha</name>
    <name type="common">Zebra mussel</name>
    <name type="synonym">Mytilus polymorpha</name>
    <dbReference type="NCBI Taxonomy" id="45954"/>
    <lineage>
        <taxon>Eukaryota</taxon>
        <taxon>Metazoa</taxon>
        <taxon>Spiralia</taxon>
        <taxon>Lophotrochozoa</taxon>
        <taxon>Mollusca</taxon>
        <taxon>Bivalvia</taxon>
        <taxon>Autobranchia</taxon>
        <taxon>Heteroconchia</taxon>
        <taxon>Euheterodonta</taxon>
        <taxon>Imparidentia</taxon>
        <taxon>Neoheterodontei</taxon>
        <taxon>Myida</taxon>
        <taxon>Dreissenoidea</taxon>
        <taxon>Dreissenidae</taxon>
        <taxon>Dreissena</taxon>
    </lineage>
</organism>
<dbReference type="EMBL" id="JAIWYP010000001">
    <property type="protein sequence ID" value="KAH3884611.1"/>
    <property type="molecule type" value="Genomic_DNA"/>
</dbReference>
<gene>
    <name evidence="1" type="ORF">DPMN_008594</name>
</gene>
<protein>
    <submittedName>
        <fullName evidence="1">Uncharacterized protein</fullName>
    </submittedName>
</protein>
<keyword evidence="2" id="KW-1185">Reference proteome</keyword>
<proteinExistence type="predicted"/>
<reference evidence="1" key="1">
    <citation type="journal article" date="2019" name="bioRxiv">
        <title>The Genome of the Zebra Mussel, Dreissena polymorpha: A Resource for Invasive Species Research.</title>
        <authorList>
            <person name="McCartney M.A."/>
            <person name="Auch B."/>
            <person name="Kono T."/>
            <person name="Mallez S."/>
            <person name="Zhang Y."/>
            <person name="Obille A."/>
            <person name="Becker A."/>
            <person name="Abrahante J.E."/>
            <person name="Garbe J."/>
            <person name="Badalamenti J.P."/>
            <person name="Herman A."/>
            <person name="Mangelson H."/>
            <person name="Liachko I."/>
            <person name="Sullivan S."/>
            <person name="Sone E.D."/>
            <person name="Koren S."/>
            <person name="Silverstein K.A.T."/>
            <person name="Beckman K.B."/>
            <person name="Gohl D.M."/>
        </authorList>
    </citation>
    <scope>NUCLEOTIDE SEQUENCE</scope>
    <source>
        <strain evidence="1">Duluth1</strain>
        <tissue evidence="1">Whole animal</tissue>
    </source>
</reference>
<accession>A0A9D4RX45</accession>